<dbReference type="Proteomes" id="UP001155057">
    <property type="component" value="Unassembled WGS sequence"/>
</dbReference>
<name>A0A9X2TKD3_9BACT</name>
<gene>
    <name evidence="2" type="ORF">GGP61_003142</name>
</gene>
<organism evidence="2 3">
    <name type="scientific">Salinibacter ruber</name>
    <dbReference type="NCBI Taxonomy" id="146919"/>
    <lineage>
        <taxon>Bacteria</taxon>
        <taxon>Pseudomonadati</taxon>
        <taxon>Rhodothermota</taxon>
        <taxon>Rhodothermia</taxon>
        <taxon>Rhodothermales</taxon>
        <taxon>Salinibacteraceae</taxon>
        <taxon>Salinibacter</taxon>
    </lineage>
</organism>
<sequence>MNATGMPVDIERREAVLSRLPQKAVRALEDGDTWETERPEEGSRIANISVPLRHEASDTWERRSIESRVTVTNGALVERFYSVDEHGAQALRRAPKWGSDRHRSVRERFSPEKRRKRWAQYWEWVAETGRDPIGEFSVPETARCGWRLLCQEKTEDVVVHYARRCPTRGRSSENAGPSGSTGSLGRSTDYVPRDKVPRGLRDHCRLKEGRIHPGGVQSRADLARRFRRRGTGRIAGRQILDSELRRVPDDAPGPLHALPRVFFVDVAIEEPISPSRQRDILRARAREKLG</sequence>
<reference evidence="2" key="1">
    <citation type="submission" date="2022-08" db="EMBL/GenBank/DDBJ databases">
        <title>Genomic Encyclopedia of Type Strains, Phase V (KMG-V): Genome sequencing to study the core and pangenomes of soil and plant-associated prokaryotes.</title>
        <authorList>
            <person name="Whitman W."/>
        </authorList>
    </citation>
    <scope>NUCLEOTIDE SEQUENCE</scope>
    <source>
        <strain evidence="2">SP3049</strain>
    </source>
</reference>
<protein>
    <submittedName>
        <fullName evidence="2">Uncharacterized protein</fullName>
    </submittedName>
</protein>
<evidence type="ECO:0000313" key="2">
    <source>
        <dbReference type="EMBL" id="MCS3711509.1"/>
    </source>
</evidence>
<dbReference type="AlphaFoldDB" id="A0A9X2TKD3"/>
<feature type="region of interest" description="Disordered" evidence="1">
    <location>
        <begin position="167"/>
        <end position="193"/>
    </location>
</feature>
<evidence type="ECO:0000313" key="3">
    <source>
        <dbReference type="Proteomes" id="UP001155057"/>
    </source>
</evidence>
<evidence type="ECO:0000256" key="1">
    <source>
        <dbReference type="SAM" id="MobiDB-lite"/>
    </source>
</evidence>
<proteinExistence type="predicted"/>
<feature type="compositionally biased region" description="Polar residues" evidence="1">
    <location>
        <begin position="172"/>
        <end position="186"/>
    </location>
</feature>
<accession>A0A9X2TKD3</accession>
<dbReference type="EMBL" id="JANUAE010000014">
    <property type="protein sequence ID" value="MCS3711509.1"/>
    <property type="molecule type" value="Genomic_DNA"/>
</dbReference>
<comment type="caution">
    <text evidence="2">The sequence shown here is derived from an EMBL/GenBank/DDBJ whole genome shotgun (WGS) entry which is preliminary data.</text>
</comment>
<dbReference type="RefSeq" id="WP_013060628.1">
    <property type="nucleotide sequence ID" value="NZ_CALTSH010000022.1"/>
</dbReference>